<accession>A0A225UPC1</accession>
<keyword evidence="3" id="KW-1185">Reference proteome</keyword>
<reference evidence="3" key="1">
    <citation type="submission" date="2017-03" db="EMBL/GenBank/DDBJ databases">
        <title>Phytopthora megakarya and P. palmivora, two closely related causual agents of cacao black pod achieved similar genome size and gene model numbers by different mechanisms.</title>
        <authorList>
            <person name="Ali S."/>
            <person name="Shao J."/>
            <person name="Larry D.J."/>
            <person name="Kronmiller B."/>
            <person name="Shen D."/>
            <person name="Strem M.D."/>
            <person name="Melnick R.L."/>
            <person name="Guiltinan M.J."/>
            <person name="Tyler B.M."/>
            <person name="Meinhardt L.W."/>
            <person name="Bailey B.A."/>
        </authorList>
    </citation>
    <scope>NUCLEOTIDE SEQUENCE [LARGE SCALE GENOMIC DNA]</scope>
    <source>
        <strain evidence="3">zdho120</strain>
    </source>
</reference>
<proteinExistence type="predicted"/>
<organism evidence="2 3">
    <name type="scientific">Phytophthora megakarya</name>
    <dbReference type="NCBI Taxonomy" id="4795"/>
    <lineage>
        <taxon>Eukaryota</taxon>
        <taxon>Sar</taxon>
        <taxon>Stramenopiles</taxon>
        <taxon>Oomycota</taxon>
        <taxon>Peronosporomycetes</taxon>
        <taxon>Peronosporales</taxon>
        <taxon>Peronosporaceae</taxon>
        <taxon>Phytophthora</taxon>
    </lineage>
</organism>
<feature type="region of interest" description="Disordered" evidence="1">
    <location>
        <begin position="257"/>
        <end position="296"/>
    </location>
</feature>
<dbReference type="Proteomes" id="UP000198211">
    <property type="component" value="Unassembled WGS sequence"/>
</dbReference>
<gene>
    <name evidence="2" type="ORF">PHMEG_00035365</name>
</gene>
<comment type="caution">
    <text evidence="2">The sequence shown here is derived from an EMBL/GenBank/DDBJ whole genome shotgun (WGS) entry which is preliminary data.</text>
</comment>
<feature type="compositionally biased region" description="Basic and acidic residues" evidence="1">
    <location>
        <begin position="266"/>
        <end position="282"/>
    </location>
</feature>
<dbReference type="EMBL" id="NBNE01013817">
    <property type="protein sequence ID" value="OWY94800.1"/>
    <property type="molecule type" value="Genomic_DNA"/>
</dbReference>
<feature type="compositionally biased region" description="Polar residues" evidence="1">
    <location>
        <begin position="54"/>
        <end position="63"/>
    </location>
</feature>
<dbReference type="AlphaFoldDB" id="A0A225UPC1"/>
<evidence type="ECO:0000313" key="2">
    <source>
        <dbReference type="EMBL" id="OWY94800.1"/>
    </source>
</evidence>
<dbReference type="STRING" id="4795.A0A225UPC1"/>
<sequence>KDPHLVDVLLGRALIADNAMLGVVDEPIVLEEEKPASPIDSETVDDSSEKENDGSQNVQSVSSKPEKQAKDPYEVYRKIVKAYFSAFENGYQQASIPQITPSEVAQRDFLQHRFASSKAIDGETTAKYVEKRWRLLSDCFEVFGFQQKGTARIERDNCDVLLIQVSAKYILRITVHTIESVFPHILSNQPCIKMLVEKTIMVPSEITFSVKKSTRRIVRMDEKMDFAVALGELLPDSSALSFVISEAFLSRDGVDFNRADLPQEPEPERNEKQQPEGNKKDSNTPARSMRIADILS</sequence>
<evidence type="ECO:0000256" key="1">
    <source>
        <dbReference type="SAM" id="MobiDB-lite"/>
    </source>
</evidence>
<evidence type="ECO:0000313" key="3">
    <source>
        <dbReference type="Proteomes" id="UP000198211"/>
    </source>
</evidence>
<name>A0A225UPC1_9STRA</name>
<feature type="region of interest" description="Disordered" evidence="1">
    <location>
        <begin position="31"/>
        <end position="69"/>
    </location>
</feature>
<protein>
    <submittedName>
        <fullName evidence="2">Uncharacterized protein</fullName>
    </submittedName>
</protein>
<feature type="non-terminal residue" evidence="2">
    <location>
        <position position="1"/>
    </location>
</feature>
<dbReference type="OrthoDB" id="61940at2759"/>